<dbReference type="Proteomes" id="UP000197032">
    <property type="component" value="Unassembled WGS sequence"/>
</dbReference>
<dbReference type="Pfam" id="PF07561">
    <property type="entry name" value="DUF1540"/>
    <property type="match status" value="1"/>
</dbReference>
<feature type="domain" description="DUF1540" evidence="1">
    <location>
        <begin position="2"/>
        <end position="60"/>
    </location>
</feature>
<evidence type="ECO:0000313" key="3">
    <source>
        <dbReference type="Proteomes" id="UP000197032"/>
    </source>
</evidence>
<dbReference type="AlphaFoldDB" id="A0A1Z5HS63"/>
<proteinExistence type="predicted"/>
<protein>
    <recommendedName>
        <fullName evidence="1">DUF1540 domain-containing protein</fullName>
    </recommendedName>
</protein>
<organism evidence="2 3">
    <name type="scientific">Calderihabitans maritimus</name>
    <dbReference type="NCBI Taxonomy" id="1246530"/>
    <lineage>
        <taxon>Bacteria</taxon>
        <taxon>Bacillati</taxon>
        <taxon>Bacillota</taxon>
        <taxon>Clostridia</taxon>
        <taxon>Neomoorellales</taxon>
        <taxon>Calderihabitantaceae</taxon>
        <taxon>Calderihabitans</taxon>
    </lineage>
</organism>
<sequence length="77" mass="8380">MCSVNNCHYWGKGNRCEAQQIFVVSDKFADTATDHIDAPQASMTQATPVNNCMETACKTFVPKGSYMASADGVTKQQ</sequence>
<comment type="caution">
    <text evidence="2">The sequence shown here is derived from an EMBL/GenBank/DDBJ whole genome shotgun (WGS) entry which is preliminary data.</text>
</comment>
<evidence type="ECO:0000259" key="1">
    <source>
        <dbReference type="Pfam" id="PF07561"/>
    </source>
</evidence>
<accession>A0A1Z5HS63</accession>
<dbReference type="EMBL" id="BDGJ01000072">
    <property type="protein sequence ID" value="GAW92359.1"/>
    <property type="molecule type" value="Genomic_DNA"/>
</dbReference>
<keyword evidence="3" id="KW-1185">Reference proteome</keyword>
<gene>
    <name evidence="2" type="ORF">KKC1_15140</name>
</gene>
<evidence type="ECO:0000313" key="2">
    <source>
        <dbReference type="EMBL" id="GAW92359.1"/>
    </source>
</evidence>
<reference evidence="3" key="1">
    <citation type="journal article" date="2017" name="Appl. Environ. Microbiol.">
        <title>Genomic analysis of Calderihabitans maritimus KKC1, a thermophilic hydrogenogenic carboxydotrophic bacterium isolated from marine sediment.</title>
        <authorList>
            <person name="Omae K."/>
            <person name="Yoneda Y."/>
            <person name="Fukuyama Y."/>
            <person name="Yoshida T."/>
            <person name="Sako Y."/>
        </authorList>
    </citation>
    <scope>NUCLEOTIDE SEQUENCE [LARGE SCALE GENOMIC DNA]</scope>
    <source>
        <strain evidence="3">KKC1</strain>
    </source>
</reference>
<name>A0A1Z5HS63_9FIRM</name>
<dbReference type="InterPro" id="IPR011437">
    <property type="entry name" value="DUF1540"/>
</dbReference>